<evidence type="ECO:0000256" key="2">
    <source>
        <dbReference type="ARBA" id="ARBA00023239"/>
    </source>
</evidence>
<dbReference type="InterPro" id="IPR052172">
    <property type="entry name" value="UxaA_altronate/galactarate_dh"/>
</dbReference>
<proteinExistence type="inferred from homology"/>
<dbReference type="PANTHER" id="PTHR30536">
    <property type="entry name" value="ALTRONATE/GALACTARATE DEHYDRATASE"/>
    <property type="match status" value="1"/>
</dbReference>
<dbReference type="PANTHER" id="PTHR30536:SF5">
    <property type="entry name" value="ALTRONATE DEHYDRATASE"/>
    <property type="match status" value="1"/>
</dbReference>
<gene>
    <name evidence="4" type="ORF">EDC37_10953</name>
</gene>
<keyword evidence="5" id="KW-1185">Reference proteome</keyword>
<feature type="domain" description="SAF" evidence="3">
    <location>
        <begin position="10"/>
        <end position="77"/>
    </location>
</feature>
<keyword evidence="2" id="KW-0456">Lyase</keyword>
<evidence type="ECO:0000313" key="5">
    <source>
        <dbReference type="Proteomes" id="UP000295188"/>
    </source>
</evidence>
<dbReference type="EMBL" id="SMAA01000009">
    <property type="protein sequence ID" value="TCS78700.1"/>
    <property type="molecule type" value="Genomic_DNA"/>
</dbReference>
<organism evidence="4 5">
    <name type="scientific">Pectinatus cerevisiiphilus</name>
    <dbReference type="NCBI Taxonomy" id="86956"/>
    <lineage>
        <taxon>Bacteria</taxon>
        <taxon>Bacillati</taxon>
        <taxon>Bacillota</taxon>
        <taxon>Negativicutes</taxon>
        <taxon>Selenomonadales</taxon>
        <taxon>Selenomonadaceae</taxon>
        <taxon>Pectinatus</taxon>
    </lineage>
</organism>
<comment type="similarity">
    <text evidence="1">Belongs to the UxaA family.</text>
</comment>
<dbReference type="SMART" id="SM00858">
    <property type="entry name" value="SAF"/>
    <property type="match status" value="1"/>
</dbReference>
<protein>
    <submittedName>
        <fullName evidence="4">Altronate dehydratase large subunit</fullName>
    </submittedName>
</protein>
<dbReference type="Pfam" id="PF04295">
    <property type="entry name" value="GD_AH_second"/>
    <property type="match status" value="1"/>
</dbReference>
<accession>A0A4R3K760</accession>
<dbReference type="InterPro" id="IPR044144">
    <property type="entry name" value="SAF_UxaA/GarD"/>
</dbReference>
<evidence type="ECO:0000256" key="1">
    <source>
        <dbReference type="ARBA" id="ARBA00010986"/>
    </source>
</evidence>
<dbReference type="CDD" id="cd11613">
    <property type="entry name" value="SAF_AH_GD"/>
    <property type="match status" value="1"/>
</dbReference>
<dbReference type="InterPro" id="IPR007392">
    <property type="entry name" value="GD_AH_second"/>
</dbReference>
<reference evidence="4 5" key="1">
    <citation type="submission" date="2019-03" db="EMBL/GenBank/DDBJ databases">
        <title>Genomic Encyclopedia of Type Strains, Phase IV (KMG-IV): sequencing the most valuable type-strain genomes for metagenomic binning, comparative biology and taxonomic classification.</title>
        <authorList>
            <person name="Goeker M."/>
        </authorList>
    </citation>
    <scope>NUCLEOTIDE SEQUENCE [LARGE SCALE GENOMIC DNA]</scope>
    <source>
        <strain evidence="4 5">DSM 20467</strain>
    </source>
</reference>
<evidence type="ECO:0000259" key="3">
    <source>
        <dbReference type="SMART" id="SM00858"/>
    </source>
</evidence>
<sequence length="505" mass="53671">MKAIHVNKLDNVATALASLHKGDTVLGTLLLQDIPQGHKFAIKDIAQGNPVIKYASHIGIAICAIKAGQWVHIHNLEGERGRGDTDSSVREIKQSSHPSLNIAHSNKKYALMGFRRSDGSFGLRNHILVIPSVHCANNVAARIANTVIYSNTATSPETNVVYVTHQHGCSELSYDALQTKSVIVGTAANPNVYGVLVVGLGCEGVQADVVAKEIQKRSPYKKVQYLIIQKAGGVNATIRQGTKIVKEMLAEALQEKKAAGSLADIVLGTECGGSDSFSGLSANPSLGTVSDIVIEQGGSVILAETTELIGAEHLLAERAKNPIIKQQILDTVKNFEEAVIHAHADIRGANPSPGNIEGGLSSIEEKSLGCIYKAGNQPVIAVKQYAEQITDKGLTLMNTPGNDIEQLSGMVAGGCNVCVFTTGRGTPTGSPITPTIKVSSNSEIFKNMNDTIDLNAGAIIEGEKNVQQMGEEILDFIVSVSNGKMTKAEINQQNDFSIWRLATTV</sequence>
<dbReference type="GO" id="GO:0016829">
    <property type="term" value="F:lyase activity"/>
    <property type="evidence" value="ECO:0007669"/>
    <property type="project" value="UniProtKB-KW"/>
</dbReference>
<dbReference type="Gene3D" id="2.30.130.110">
    <property type="match status" value="1"/>
</dbReference>
<name>A0A4R3K760_9FIRM</name>
<dbReference type="Pfam" id="PF08666">
    <property type="entry name" value="SAF"/>
    <property type="match status" value="1"/>
</dbReference>
<dbReference type="Proteomes" id="UP000295188">
    <property type="component" value="Unassembled WGS sequence"/>
</dbReference>
<evidence type="ECO:0000313" key="4">
    <source>
        <dbReference type="EMBL" id="TCS78700.1"/>
    </source>
</evidence>
<dbReference type="Pfam" id="PF20629">
    <property type="entry name" value="GD_AH_C"/>
    <property type="match status" value="1"/>
</dbReference>
<dbReference type="OrthoDB" id="9804574at2"/>
<comment type="caution">
    <text evidence="4">The sequence shown here is derived from an EMBL/GenBank/DDBJ whole genome shotgun (WGS) entry which is preliminary data.</text>
</comment>
<dbReference type="InterPro" id="IPR048332">
    <property type="entry name" value="GD_AH_C"/>
</dbReference>
<dbReference type="AlphaFoldDB" id="A0A4R3K760"/>
<dbReference type="GO" id="GO:0019698">
    <property type="term" value="P:D-galacturonate catabolic process"/>
    <property type="evidence" value="ECO:0007669"/>
    <property type="project" value="TreeGrafter"/>
</dbReference>
<dbReference type="InterPro" id="IPR013974">
    <property type="entry name" value="SAF"/>
</dbReference>
<dbReference type="RefSeq" id="WP_132549672.1">
    <property type="nucleotide sequence ID" value="NZ_SMAA01000009.1"/>
</dbReference>